<proteinExistence type="predicted"/>
<gene>
    <name evidence="2" type="ORF">BBW65_00955</name>
</gene>
<evidence type="ECO:0000256" key="1">
    <source>
        <dbReference type="SAM" id="Phobius"/>
    </source>
</evidence>
<keyword evidence="1" id="KW-0812">Transmembrane</keyword>
<accession>A0A1B1U3Y9</accession>
<sequence>MKFEPPNRHQSFEKLHLSIKIQYNANSINQNQSEVTMPKQLLFLSTLLAIFIFSGCATQQVIFSQNKLCHHPITTLKIQNIIKKEGFATISQQEFASLLKEVILSTNCVTLTQDQNPSDGYVANIDYKVQIHNAEEKQTFSTKTQNTLQAIVTFNFSNEKELRKEVGTSTIVTEGKKILGMGDGASVDVNDEKNALKNSVLVVITNLIKSLQSEQTADQATSKDSQ</sequence>
<keyword evidence="1" id="KW-1133">Transmembrane helix</keyword>
<reference evidence="3" key="1">
    <citation type="submission" date="2016-07" db="EMBL/GenBank/DDBJ databases">
        <authorList>
            <person name="Florea S."/>
            <person name="Webb J.S."/>
            <person name="Jaromczyk J."/>
            <person name="Schardl C.L."/>
        </authorList>
    </citation>
    <scope>NUCLEOTIDE SEQUENCE [LARGE SCALE GENOMIC DNA]</scope>
    <source>
        <strain evidence="3">MIT 01-6242</strain>
    </source>
</reference>
<name>A0A1B1U3Y9_9HELI</name>
<dbReference type="Proteomes" id="UP000092884">
    <property type="component" value="Chromosome"/>
</dbReference>
<dbReference type="AlphaFoldDB" id="A0A1B1U3Y9"/>
<dbReference type="STRING" id="222136.BBW65_00955"/>
<organism evidence="2 3">
    <name type="scientific">Helicobacter enhydrae</name>
    <dbReference type="NCBI Taxonomy" id="222136"/>
    <lineage>
        <taxon>Bacteria</taxon>
        <taxon>Pseudomonadati</taxon>
        <taxon>Campylobacterota</taxon>
        <taxon>Epsilonproteobacteria</taxon>
        <taxon>Campylobacterales</taxon>
        <taxon>Helicobacteraceae</taxon>
        <taxon>Helicobacter</taxon>
    </lineage>
</organism>
<dbReference type="EMBL" id="CP016503">
    <property type="protein sequence ID" value="ANV97469.1"/>
    <property type="molecule type" value="Genomic_DNA"/>
</dbReference>
<evidence type="ECO:0000313" key="3">
    <source>
        <dbReference type="Proteomes" id="UP000092884"/>
    </source>
</evidence>
<keyword evidence="1" id="KW-0472">Membrane</keyword>
<dbReference type="KEGG" id="het:BBW65_00955"/>
<protein>
    <submittedName>
        <fullName evidence="2">Uncharacterized protein</fullName>
    </submittedName>
</protein>
<keyword evidence="3" id="KW-1185">Reference proteome</keyword>
<feature type="transmembrane region" description="Helical" evidence="1">
    <location>
        <begin position="41"/>
        <end position="63"/>
    </location>
</feature>
<evidence type="ECO:0000313" key="2">
    <source>
        <dbReference type="EMBL" id="ANV97469.1"/>
    </source>
</evidence>